<dbReference type="InterPro" id="IPR032710">
    <property type="entry name" value="NTF2-like_dom_sf"/>
</dbReference>
<name>A0A2W7HTR6_9PROT</name>
<reference evidence="1 2" key="1">
    <citation type="submission" date="2018-06" db="EMBL/GenBank/DDBJ databases">
        <title>Genomic Encyclopedia of Archaeal and Bacterial Type Strains, Phase II (KMG-II): from individual species to whole genera.</title>
        <authorList>
            <person name="Goeker M."/>
        </authorList>
    </citation>
    <scope>NUCLEOTIDE SEQUENCE [LARGE SCALE GENOMIC DNA]</scope>
    <source>
        <strain evidence="1 2">DSM 24525</strain>
    </source>
</reference>
<gene>
    <name evidence="1" type="ORF">C8P66_14517</name>
</gene>
<accession>A0A2W7HTR6</accession>
<evidence type="ECO:0000313" key="2">
    <source>
        <dbReference type="Proteomes" id="UP000249688"/>
    </source>
</evidence>
<protein>
    <recommendedName>
        <fullName evidence="3">Nuclear transport factor 2 family protein</fullName>
    </recommendedName>
</protein>
<proteinExistence type="predicted"/>
<keyword evidence="2" id="KW-1185">Reference proteome</keyword>
<dbReference type="Gene3D" id="3.10.450.50">
    <property type="match status" value="1"/>
</dbReference>
<dbReference type="SUPFAM" id="SSF54427">
    <property type="entry name" value="NTF2-like"/>
    <property type="match status" value="1"/>
</dbReference>
<dbReference type="AlphaFoldDB" id="A0A2W7HTR6"/>
<sequence>MFTNSTQTRRGLADVAVHLQGFQQNNPGGSFRLNEMLGWENHGLATWQLVDAQGQPGFWGYDALAYDGQGRIESILMFVRVEAQLVK</sequence>
<organism evidence="1 2">
    <name type="scientific">Humitalea rosea</name>
    <dbReference type="NCBI Taxonomy" id="990373"/>
    <lineage>
        <taxon>Bacteria</taxon>
        <taxon>Pseudomonadati</taxon>
        <taxon>Pseudomonadota</taxon>
        <taxon>Alphaproteobacteria</taxon>
        <taxon>Acetobacterales</taxon>
        <taxon>Roseomonadaceae</taxon>
        <taxon>Humitalea</taxon>
    </lineage>
</organism>
<comment type="caution">
    <text evidence="1">The sequence shown here is derived from an EMBL/GenBank/DDBJ whole genome shotgun (WGS) entry which is preliminary data.</text>
</comment>
<evidence type="ECO:0000313" key="1">
    <source>
        <dbReference type="EMBL" id="PZW37617.1"/>
    </source>
</evidence>
<evidence type="ECO:0008006" key="3">
    <source>
        <dbReference type="Google" id="ProtNLM"/>
    </source>
</evidence>
<dbReference type="EMBL" id="QKYU01000045">
    <property type="protein sequence ID" value="PZW37617.1"/>
    <property type="molecule type" value="Genomic_DNA"/>
</dbReference>
<dbReference type="Proteomes" id="UP000249688">
    <property type="component" value="Unassembled WGS sequence"/>
</dbReference>